<gene>
    <name evidence="3" type="ORF">GCM10010170_040430</name>
</gene>
<dbReference type="RefSeq" id="WP_344613992.1">
    <property type="nucleotide sequence ID" value="NZ_BAAARV010000030.1"/>
</dbReference>
<feature type="compositionally biased region" description="Gly residues" evidence="1">
    <location>
        <begin position="199"/>
        <end position="217"/>
    </location>
</feature>
<feature type="compositionally biased region" description="Gly residues" evidence="1">
    <location>
        <begin position="75"/>
        <end position="92"/>
    </location>
</feature>
<accession>A0ABN3GFV2</accession>
<evidence type="ECO:0000256" key="1">
    <source>
        <dbReference type="SAM" id="MobiDB-lite"/>
    </source>
</evidence>
<comment type="caution">
    <text evidence="3">The sequence shown here is derived from an EMBL/GenBank/DDBJ whole genome shotgun (WGS) entry which is preliminary data.</text>
</comment>
<keyword evidence="4" id="KW-1185">Reference proteome</keyword>
<feature type="region of interest" description="Disordered" evidence="1">
    <location>
        <begin position="187"/>
        <end position="223"/>
    </location>
</feature>
<protein>
    <recommendedName>
        <fullName evidence="5">DUF5666 domain-containing protein</fullName>
    </recommendedName>
</protein>
<evidence type="ECO:0000313" key="4">
    <source>
        <dbReference type="Proteomes" id="UP001501444"/>
    </source>
</evidence>
<keyword evidence="2" id="KW-0812">Transmembrane</keyword>
<proteinExistence type="predicted"/>
<feature type="region of interest" description="Disordered" evidence="1">
    <location>
        <begin position="1"/>
        <end position="37"/>
    </location>
</feature>
<feature type="compositionally biased region" description="Pro residues" evidence="1">
    <location>
        <begin position="19"/>
        <end position="33"/>
    </location>
</feature>
<evidence type="ECO:0008006" key="5">
    <source>
        <dbReference type="Google" id="ProtNLM"/>
    </source>
</evidence>
<evidence type="ECO:0000256" key="2">
    <source>
        <dbReference type="SAM" id="Phobius"/>
    </source>
</evidence>
<dbReference type="EMBL" id="BAAARV010000030">
    <property type="protein sequence ID" value="GAA2350676.1"/>
    <property type="molecule type" value="Genomic_DNA"/>
</dbReference>
<dbReference type="Proteomes" id="UP001501444">
    <property type="component" value="Unassembled WGS sequence"/>
</dbReference>
<keyword evidence="2" id="KW-0472">Membrane</keyword>
<keyword evidence="2" id="KW-1133">Transmembrane helix</keyword>
<reference evidence="3 4" key="1">
    <citation type="journal article" date="2019" name="Int. J. Syst. Evol. Microbiol.">
        <title>The Global Catalogue of Microorganisms (GCM) 10K type strain sequencing project: providing services to taxonomists for standard genome sequencing and annotation.</title>
        <authorList>
            <consortium name="The Broad Institute Genomics Platform"/>
            <consortium name="The Broad Institute Genome Sequencing Center for Infectious Disease"/>
            <person name="Wu L."/>
            <person name="Ma J."/>
        </authorList>
    </citation>
    <scope>NUCLEOTIDE SEQUENCE [LARGE SCALE GENOMIC DNA]</scope>
    <source>
        <strain evidence="3 4">JCM 3272</strain>
    </source>
</reference>
<feature type="compositionally biased region" description="Low complexity" evidence="1">
    <location>
        <begin position="7"/>
        <end position="18"/>
    </location>
</feature>
<feature type="compositionally biased region" description="Low complexity" evidence="1">
    <location>
        <begin position="187"/>
        <end position="198"/>
    </location>
</feature>
<organism evidence="3 4">
    <name type="scientific">Dactylosporangium salmoneum</name>
    <dbReference type="NCBI Taxonomy" id="53361"/>
    <lineage>
        <taxon>Bacteria</taxon>
        <taxon>Bacillati</taxon>
        <taxon>Actinomycetota</taxon>
        <taxon>Actinomycetes</taxon>
        <taxon>Micromonosporales</taxon>
        <taxon>Micromonosporaceae</taxon>
        <taxon>Dactylosporangium</taxon>
    </lineage>
</organism>
<sequence>MSSHLDQQPAAPVWAQPTPAAPAAPAPQPPATPPKSSRMKTVIVGVVAALVIGGGGFAVIKAASGDSSSTSQQAGPGGNGQGGPGGFGGGFMDRGANGLSGALYGDFTASDGNGGYTTKRLQSGTVTEVSTTSITAKSADGHATTFVIGSSTTVDNGNDQISDVKTGDTVTVVGTVDGSTVTATSITDTTLSQANGGNQQQGGGNGNGMPGGGGAPQGNGTSN</sequence>
<feature type="region of interest" description="Disordered" evidence="1">
    <location>
        <begin position="66"/>
        <end position="92"/>
    </location>
</feature>
<name>A0ABN3GFV2_9ACTN</name>
<evidence type="ECO:0000313" key="3">
    <source>
        <dbReference type="EMBL" id="GAA2350676.1"/>
    </source>
</evidence>
<feature type="transmembrane region" description="Helical" evidence="2">
    <location>
        <begin position="42"/>
        <end position="60"/>
    </location>
</feature>